<feature type="region of interest" description="Disordered" evidence="1">
    <location>
        <begin position="250"/>
        <end position="313"/>
    </location>
</feature>
<proteinExistence type="predicted"/>
<dbReference type="AlphaFoldDB" id="A0AAV7MJS7"/>
<organism evidence="2 3">
    <name type="scientific">Pleurodeles waltl</name>
    <name type="common">Iberian ribbed newt</name>
    <dbReference type="NCBI Taxonomy" id="8319"/>
    <lineage>
        <taxon>Eukaryota</taxon>
        <taxon>Metazoa</taxon>
        <taxon>Chordata</taxon>
        <taxon>Craniata</taxon>
        <taxon>Vertebrata</taxon>
        <taxon>Euteleostomi</taxon>
        <taxon>Amphibia</taxon>
        <taxon>Batrachia</taxon>
        <taxon>Caudata</taxon>
        <taxon>Salamandroidea</taxon>
        <taxon>Salamandridae</taxon>
        <taxon>Pleurodelinae</taxon>
        <taxon>Pleurodeles</taxon>
    </lineage>
</organism>
<feature type="compositionally biased region" description="Low complexity" evidence="1">
    <location>
        <begin position="273"/>
        <end position="288"/>
    </location>
</feature>
<sequence length="344" mass="35332">MPSPEPQQRVHQPAQLPLRAALISGPAVDSSFTGCCPSGPSCFSPGFSALSGPGGGPVPLTALLAGASHRAPATRFSPVPNLWGPAPPGPSDLRRASPIPGGSGATQCRLRLLSALTHGFRCHTFRETLSGLPLCLRPSASTRRRPAASRGAPAPAEGEGRPGPPQFSPGLSAPPGSGGNPVPLTALHAGASHRAPAVRLGPAPDSRSPAPPGPLDLSRASLIPGGPGVAPRRSSLFQAPTSRLQCFHFRETLSGPPHYPQPSARTRRRPTASREAPAPAEGKAAGLLPSLQPGSLRRSLQGSNGGPVDSRTGPQYAALTQALDFPEVALFFYRLMSAPPERGD</sequence>
<dbReference type="Proteomes" id="UP001066276">
    <property type="component" value="Chromosome 9"/>
</dbReference>
<comment type="caution">
    <text evidence="2">The sequence shown here is derived from an EMBL/GenBank/DDBJ whole genome shotgun (WGS) entry which is preliminary data.</text>
</comment>
<feature type="region of interest" description="Disordered" evidence="1">
    <location>
        <begin position="140"/>
        <end position="234"/>
    </location>
</feature>
<reference evidence="2" key="1">
    <citation type="journal article" date="2022" name="bioRxiv">
        <title>Sequencing and chromosome-scale assembly of the giantPleurodeles waltlgenome.</title>
        <authorList>
            <person name="Brown T."/>
            <person name="Elewa A."/>
            <person name="Iarovenko S."/>
            <person name="Subramanian E."/>
            <person name="Araus A.J."/>
            <person name="Petzold A."/>
            <person name="Susuki M."/>
            <person name="Suzuki K.-i.T."/>
            <person name="Hayashi T."/>
            <person name="Toyoda A."/>
            <person name="Oliveira C."/>
            <person name="Osipova E."/>
            <person name="Leigh N.D."/>
            <person name="Simon A."/>
            <person name="Yun M.H."/>
        </authorList>
    </citation>
    <scope>NUCLEOTIDE SEQUENCE</scope>
    <source>
        <strain evidence="2">20211129_DDA</strain>
        <tissue evidence="2">Liver</tissue>
    </source>
</reference>
<dbReference type="EMBL" id="JANPWB010000013">
    <property type="protein sequence ID" value="KAJ1103329.1"/>
    <property type="molecule type" value="Genomic_DNA"/>
</dbReference>
<keyword evidence="3" id="KW-1185">Reference proteome</keyword>
<evidence type="ECO:0000256" key="1">
    <source>
        <dbReference type="SAM" id="MobiDB-lite"/>
    </source>
</evidence>
<protein>
    <submittedName>
        <fullName evidence="2">Uncharacterized protein</fullName>
    </submittedName>
</protein>
<gene>
    <name evidence="2" type="ORF">NDU88_000755</name>
</gene>
<accession>A0AAV7MJS7</accession>
<feature type="compositionally biased region" description="Low complexity" evidence="1">
    <location>
        <begin position="148"/>
        <end position="157"/>
    </location>
</feature>
<evidence type="ECO:0000313" key="2">
    <source>
        <dbReference type="EMBL" id="KAJ1103329.1"/>
    </source>
</evidence>
<evidence type="ECO:0000313" key="3">
    <source>
        <dbReference type="Proteomes" id="UP001066276"/>
    </source>
</evidence>
<name>A0AAV7MJS7_PLEWA</name>